<proteinExistence type="predicted"/>
<organism evidence="2 3">
    <name type="scientific">Sphingomonas gei</name>
    <dbReference type="NCBI Taxonomy" id="1395960"/>
    <lineage>
        <taxon>Bacteria</taxon>
        <taxon>Pseudomonadati</taxon>
        <taxon>Pseudomonadota</taxon>
        <taxon>Alphaproteobacteria</taxon>
        <taxon>Sphingomonadales</taxon>
        <taxon>Sphingomonadaceae</taxon>
        <taxon>Sphingomonas</taxon>
    </lineage>
</organism>
<dbReference type="AlphaFoldDB" id="A0A4S1XLY2"/>
<comment type="caution">
    <text evidence="2">The sequence shown here is derived from an EMBL/GenBank/DDBJ whole genome shotgun (WGS) entry which is preliminary data.</text>
</comment>
<dbReference type="RefSeq" id="WP_135962464.1">
    <property type="nucleotide sequence ID" value="NZ_SRXT01000001.1"/>
</dbReference>
<protein>
    <submittedName>
        <fullName evidence="2">Uncharacterized protein</fullName>
    </submittedName>
</protein>
<accession>A0A4S1XLY2</accession>
<evidence type="ECO:0000313" key="2">
    <source>
        <dbReference type="EMBL" id="TGX56266.1"/>
    </source>
</evidence>
<gene>
    <name evidence="2" type="ORF">E5A73_04050</name>
</gene>
<sequence length="138" mass="14723">MSNDTIIGAIIALSSGIAGAFLQAIVSRRSEYIKVGRQARYDAYADYFKGIAQLSHGSDLSSAHALIADARGRIALYGSKEVVVAMSKAFEHGPDIQSVEAREDLSSMLAAMRADVLWIDPAVPKPALVSLLFGSEKP</sequence>
<keyword evidence="1" id="KW-0812">Transmembrane</keyword>
<evidence type="ECO:0000313" key="3">
    <source>
        <dbReference type="Proteomes" id="UP000306147"/>
    </source>
</evidence>
<dbReference type="Proteomes" id="UP000306147">
    <property type="component" value="Unassembled WGS sequence"/>
</dbReference>
<reference evidence="2 3" key="1">
    <citation type="submission" date="2019-04" db="EMBL/GenBank/DDBJ databases">
        <title>Sphingomonas psychrotolerans sp. nov., isolated from soil in the Tianshan Mountains, Xinjiang, China.</title>
        <authorList>
            <person name="Luo Y."/>
            <person name="Sheng H."/>
        </authorList>
    </citation>
    <scope>NUCLEOTIDE SEQUENCE [LARGE SCALE GENOMIC DNA]</scope>
    <source>
        <strain evidence="2 3">ZFGT-11</strain>
    </source>
</reference>
<dbReference type="EMBL" id="SRXT01000001">
    <property type="protein sequence ID" value="TGX56266.1"/>
    <property type="molecule type" value="Genomic_DNA"/>
</dbReference>
<name>A0A4S1XLY2_9SPHN</name>
<keyword evidence="1" id="KW-0472">Membrane</keyword>
<keyword evidence="3" id="KW-1185">Reference proteome</keyword>
<dbReference type="OrthoDB" id="9960373at2"/>
<feature type="transmembrane region" description="Helical" evidence="1">
    <location>
        <begin position="6"/>
        <end position="26"/>
    </location>
</feature>
<keyword evidence="1" id="KW-1133">Transmembrane helix</keyword>
<evidence type="ECO:0000256" key="1">
    <source>
        <dbReference type="SAM" id="Phobius"/>
    </source>
</evidence>